<reference evidence="1" key="1">
    <citation type="submission" date="2022-08" db="EMBL/GenBank/DDBJ databases">
        <title>Microvirga terrae sp. nov., isolated from soil.</title>
        <authorList>
            <person name="Kim K.H."/>
            <person name="Seo Y.L."/>
            <person name="Kim J.M."/>
            <person name="Lee J.K."/>
            <person name="Han D.M."/>
            <person name="Jeon C.O."/>
        </authorList>
    </citation>
    <scope>NUCLEOTIDE SEQUENCE</scope>
    <source>
        <strain evidence="1">R24</strain>
    </source>
</reference>
<dbReference type="PANTHER" id="PTHR38436:SF1">
    <property type="entry name" value="ESTER CYCLASE"/>
    <property type="match status" value="1"/>
</dbReference>
<dbReference type="SUPFAM" id="SSF54427">
    <property type="entry name" value="NTF2-like"/>
    <property type="match status" value="1"/>
</dbReference>
<sequence>MTESDLSNAYRAYIACLNERDWPGLERFVHDDVVYNGRRIGLDGYRAMLERDVRDIPDLHFVIDLLVSDSPRIASRLRFDCTPKGEFLGVPVDGRRVTFAENVFYEFREGRIVQVWSVIDKAAVEAQIQGAR</sequence>
<dbReference type="Pfam" id="PF07366">
    <property type="entry name" value="SnoaL"/>
    <property type="match status" value="1"/>
</dbReference>
<gene>
    <name evidence="1" type="ORF">HPT29_008370</name>
</gene>
<dbReference type="RefSeq" id="WP_173949544.1">
    <property type="nucleotide sequence ID" value="NZ_CP102845.1"/>
</dbReference>
<evidence type="ECO:0000313" key="2">
    <source>
        <dbReference type="Proteomes" id="UP001017257"/>
    </source>
</evidence>
<proteinExistence type="predicted"/>
<accession>A0ABY5RV34</accession>
<organism evidence="1 2">
    <name type="scientific">Microvirga terrae</name>
    <dbReference type="NCBI Taxonomy" id="2740529"/>
    <lineage>
        <taxon>Bacteria</taxon>
        <taxon>Pseudomonadati</taxon>
        <taxon>Pseudomonadota</taxon>
        <taxon>Alphaproteobacteria</taxon>
        <taxon>Hyphomicrobiales</taxon>
        <taxon>Methylobacteriaceae</taxon>
        <taxon>Microvirga</taxon>
    </lineage>
</organism>
<dbReference type="Proteomes" id="UP001017257">
    <property type="component" value="Chromosome"/>
</dbReference>
<evidence type="ECO:0000313" key="1">
    <source>
        <dbReference type="EMBL" id="UVF21121.1"/>
    </source>
</evidence>
<dbReference type="InterPro" id="IPR032710">
    <property type="entry name" value="NTF2-like_dom_sf"/>
</dbReference>
<dbReference type="EMBL" id="CP102845">
    <property type="protein sequence ID" value="UVF21121.1"/>
    <property type="molecule type" value="Genomic_DNA"/>
</dbReference>
<dbReference type="Gene3D" id="3.10.450.50">
    <property type="match status" value="1"/>
</dbReference>
<dbReference type="InterPro" id="IPR009959">
    <property type="entry name" value="Cyclase_SnoaL-like"/>
</dbReference>
<keyword evidence="2" id="KW-1185">Reference proteome</keyword>
<dbReference type="PANTHER" id="PTHR38436">
    <property type="entry name" value="POLYKETIDE CYCLASE SNOAL-LIKE DOMAIN"/>
    <property type="match status" value="1"/>
</dbReference>
<name>A0ABY5RV34_9HYPH</name>
<protein>
    <submittedName>
        <fullName evidence="1">Ester cyclase</fullName>
    </submittedName>
</protein>